<organism evidence="1">
    <name type="scientific">Papilio xuthus</name>
    <name type="common">Asian swallowtail butterfly</name>
    <dbReference type="NCBI Taxonomy" id="66420"/>
    <lineage>
        <taxon>Eukaryota</taxon>
        <taxon>Metazoa</taxon>
        <taxon>Ecdysozoa</taxon>
        <taxon>Arthropoda</taxon>
        <taxon>Hexapoda</taxon>
        <taxon>Insecta</taxon>
        <taxon>Pterygota</taxon>
        <taxon>Neoptera</taxon>
        <taxon>Endopterygota</taxon>
        <taxon>Lepidoptera</taxon>
        <taxon>Glossata</taxon>
        <taxon>Ditrysia</taxon>
        <taxon>Papilionoidea</taxon>
        <taxon>Papilionidae</taxon>
        <taxon>Papilioninae</taxon>
        <taxon>Papilio</taxon>
    </lineage>
</organism>
<sequence>MSVTLGKRCVCIYYQSFGCAYAMNPPFILLKLCILLSISVTVNSTINSNTKIELPSFLISCSLNDIIIISAPIVNEKARYFLYKPNGDVIKLPEFQSNNKTVTNNDKINDTIINMTNYRVFNVNDPKYNNTKDIFNDNLMKMDAMDFMLGPLGEDDYGNWVLSAFTDLHGDAKEYFQVITIEIIENVPIEPQFPKLSEGSDFILKFAYPIKYLESCELKVPKTLSDRYYTRTGNNVNSCEFIVPNITREDQEWWYIIGVGRIVYKTKVYLKVINKKT</sequence>
<dbReference type="KEGG" id="pxu:106116596"/>
<accession>A0AAJ7E7F1</accession>
<dbReference type="GeneID" id="106116596"/>
<name>A0AAJ7E7F1_PAPXU</name>
<protein>
    <submittedName>
        <fullName evidence="1">Uncharacterized protein LOC106116596</fullName>
    </submittedName>
</protein>
<reference evidence="1" key="1">
    <citation type="submission" date="2025-08" db="UniProtKB">
        <authorList>
            <consortium name="RefSeq"/>
        </authorList>
    </citation>
    <scope>IDENTIFICATION</scope>
</reference>
<evidence type="ECO:0000313" key="1">
    <source>
        <dbReference type="RefSeq" id="XP_013165930.1"/>
    </source>
</evidence>
<gene>
    <name evidence="1" type="primary">LOC106116596</name>
</gene>
<dbReference type="AlphaFoldDB" id="A0AAJ7E7F1"/>
<proteinExistence type="predicted"/>
<dbReference type="Proteomes" id="UP000694872">
    <property type="component" value="Unplaced"/>
</dbReference>
<dbReference type="RefSeq" id="XP_013165930.1">
    <property type="nucleotide sequence ID" value="XM_013310476.1"/>
</dbReference>